<feature type="domain" description="Baseplate protein J-like barrel" evidence="2">
    <location>
        <begin position="95"/>
        <end position="177"/>
    </location>
</feature>
<evidence type="ECO:0000256" key="1">
    <source>
        <dbReference type="ARBA" id="ARBA00038087"/>
    </source>
</evidence>
<sequence length="367" mass="39593">MGDLILPDFIIESADDIHARMIAEAPENISTIEGDMFWNSTSPSAKEIARAKNIALKKILYSRFPQTANDDDLDYCGEESGVKRNDADYAIQKMLFIGLEGTPIEKGRIVCTEATEENASIEFSILDTVTIDSSGEATVNAKCTIAGTIGNVAIGEVKILAKSLNGISSASNIEIIQKGVDKEANESYRQRILEKDRKPITSGNKYHYEMWAKEVDGVGAAKCIPAPGNVKVIITDVNKHAATAELIQKVYDYIDSVRPILAGTLTVVSAVEKAINVIANVQLVKGYNLGTAQKEFGDSLDNYLKEIPFDSTNTANNYVSIAKAGNLLFSVTGVVDHADLKINGLISNISLTDEEIAVLGTVNLGVM</sequence>
<organism evidence="6 7">
    <name type="scientific">Clostridium beijerinckii</name>
    <name type="common">Clostridium MP</name>
    <dbReference type="NCBI Taxonomy" id="1520"/>
    <lineage>
        <taxon>Bacteria</taxon>
        <taxon>Bacillati</taxon>
        <taxon>Bacillota</taxon>
        <taxon>Clostridia</taxon>
        <taxon>Eubacteriales</taxon>
        <taxon>Clostridiaceae</taxon>
        <taxon>Clostridium</taxon>
    </lineage>
</organism>
<dbReference type="RefSeq" id="WP_011968982.1">
    <property type="nucleotide sequence ID" value="NZ_CP073279.1"/>
</dbReference>
<dbReference type="InterPro" id="IPR058530">
    <property type="entry name" value="Baseplate_J-like_C"/>
</dbReference>
<dbReference type="EMBL" id="JADOEF010000004">
    <property type="protein sequence ID" value="MBF7812256.1"/>
    <property type="molecule type" value="Genomic_DNA"/>
</dbReference>
<dbReference type="AlphaFoldDB" id="A0A1S8RPM5"/>
<accession>A0A1S8RPM5</accession>
<protein>
    <submittedName>
        <fullName evidence="5">Baseplate J/gp47 family protein</fullName>
    </submittedName>
    <submittedName>
        <fullName evidence="6">Phage protein gp47/JayE</fullName>
    </submittedName>
</protein>
<dbReference type="Pfam" id="PF26079">
    <property type="entry name" value="Baseplate_J_C"/>
    <property type="match status" value="1"/>
</dbReference>
<feature type="domain" description="Baseplate J-like central" evidence="3">
    <location>
        <begin position="201"/>
        <end position="268"/>
    </location>
</feature>
<evidence type="ECO:0000313" key="6">
    <source>
        <dbReference type="EMBL" id="NSB15900.1"/>
    </source>
</evidence>
<dbReference type="Proteomes" id="UP000822184">
    <property type="component" value="Unassembled WGS sequence"/>
</dbReference>
<gene>
    <name evidence="6" type="ORF">BCD95_004159</name>
    <name evidence="5" type="ORF">IS491_27075</name>
</gene>
<reference evidence="6" key="1">
    <citation type="submission" date="2020-06" db="EMBL/GenBank/DDBJ databases">
        <title>Genomic insights into acetone-butanol-ethanol (ABE) fermentation by sequencing solventogenic clostridia strains.</title>
        <authorList>
            <person name="Brown S."/>
        </authorList>
    </citation>
    <scope>NUCLEOTIDE SEQUENCE</scope>
    <source>
        <strain evidence="6">DJ123</strain>
    </source>
</reference>
<proteinExistence type="inferred from homology"/>
<dbReference type="OMA" id="NTNTWSL"/>
<evidence type="ECO:0000259" key="4">
    <source>
        <dbReference type="Pfam" id="PF26079"/>
    </source>
</evidence>
<dbReference type="InterPro" id="IPR058531">
    <property type="entry name" value="Baseplate_J_M"/>
</dbReference>
<dbReference type="Proteomes" id="UP000631418">
    <property type="component" value="Unassembled WGS sequence"/>
</dbReference>
<dbReference type="InterPro" id="IPR006949">
    <property type="entry name" value="Barrel_Baseplate_J-like"/>
</dbReference>
<dbReference type="PANTHER" id="PTHR37829:SF3">
    <property type="entry name" value="PROTEIN JAYE-RELATED"/>
    <property type="match status" value="1"/>
</dbReference>
<dbReference type="EMBL" id="JABTDW010000001">
    <property type="protein sequence ID" value="NSB15900.1"/>
    <property type="molecule type" value="Genomic_DNA"/>
</dbReference>
<comment type="caution">
    <text evidence="6">The sequence shown here is derived from an EMBL/GenBank/DDBJ whole genome shotgun (WGS) entry which is preliminary data.</text>
</comment>
<dbReference type="InterPro" id="IPR052399">
    <property type="entry name" value="Phage_Baseplate_Assmbl_Protein"/>
</dbReference>
<evidence type="ECO:0000313" key="5">
    <source>
        <dbReference type="EMBL" id="MBF7812256.1"/>
    </source>
</evidence>
<reference evidence="5" key="2">
    <citation type="submission" date="2020-11" db="EMBL/GenBank/DDBJ databases">
        <authorList>
            <person name="Thieme N."/>
            <person name="Liebl W."/>
            <person name="Zverlov V."/>
        </authorList>
    </citation>
    <scope>NUCLEOTIDE SEQUENCE</scope>
    <source>
        <strain evidence="5">NT08</strain>
    </source>
</reference>
<dbReference type="Pfam" id="PF26078">
    <property type="entry name" value="Baseplate_J_M"/>
    <property type="match status" value="1"/>
</dbReference>
<dbReference type="Pfam" id="PF04865">
    <property type="entry name" value="Baseplate_J"/>
    <property type="match status" value="1"/>
</dbReference>
<name>A0A1S8RPM5_CLOBE</name>
<feature type="domain" description="Baseplate J-like C-terminal" evidence="4">
    <location>
        <begin position="275"/>
        <end position="364"/>
    </location>
</feature>
<evidence type="ECO:0000313" key="7">
    <source>
        <dbReference type="Proteomes" id="UP000822184"/>
    </source>
</evidence>
<evidence type="ECO:0000259" key="2">
    <source>
        <dbReference type="Pfam" id="PF04865"/>
    </source>
</evidence>
<dbReference type="PANTHER" id="PTHR37829">
    <property type="entry name" value="PHAGE-LIKE ELEMENT PBSX PROTEIN XKDT"/>
    <property type="match status" value="1"/>
</dbReference>
<comment type="similarity">
    <text evidence="1">Belongs to the Mu gp47/PBSX XkdT family.</text>
</comment>
<evidence type="ECO:0000259" key="3">
    <source>
        <dbReference type="Pfam" id="PF26078"/>
    </source>
</evidence>